<evidence type="ECO:0000259" key="4">
    <source>
        <dbReference type="Pfam" id="PF00931"/>
    </source>
</evidence>
<dbReference type="Gene3D" id="1.10.8.430">
    <property type="entry name" value="Helical domain of apoptotic protease-activating factors"/>
    <property type="match status" value="1"/>
</dbReference>
<keyword evidence="3" id="KW-0611">Plant defense</keyword>
<dbReference type="Pfam" id="PF23598">
    <property type="entry name" value="LRR_14"/>
    <property type="match status" value="1"/>
</dbReference>
<dbReference type="InterPro" id="IPR002182">
    <property type="entry name" value="NB-ARC"/>
</dbReference>
<dbReference type="EMBL" id="CAXHTB010000006">
    <property type="protein sequence ID" value="CAL0308900.1"/>
    <property type="molecule type" value="Genomic_DNA"/>
</dbReference>
<feature type="domain" description="Disease resistance protein winged helix" evidence="6">
    <location>
        <begin position="433"/>
        <end position="505"/>
    </location>
</feature>
<feature type="domain" description="Disease resistance N-terminal" evidence="5">
    <location>
        <begin position="14"/>
        <end position="90"/>
    </location>
</feature>
<dbReference type="PRINTS" id="PR00364">
    <property type="entry name" value="DISEASERSIST"/>
</dbReference>
<dbReference type="InterPro" id="IPR044974">
    <property type="entry name" value="Disease_R_plants"/>
</dbReference>
<dbReference type="InterPro" id="IPR041118">
    <property type="entry name" value="Rx_N"/>
</dbReference>
<evidence type="ECO:0000259" key="7">
    <source>
        <dbReference type="Pfam" id="PF23598"/>
    </source>
</evidence>
<dbReference type="Proteomes" id="UP001497480">
    <property type="component" value="Unassembled WGS sequence"/>
</dbReference>
<dbReference type="GO" id="GO:0043531">
    <property type="term" value="F:ADP binding"/>
    <property type="evidence" value="ECO:0007669"/>
    <property type="project" value="InterPro"/>
</dbReference>
<evidence type="ECO:0000259" key="5">
    <source>
        <dbReference type="Pfam" id="PF18052"/>
    </source>
</evidence>
<dbReference type="Gene3D" id="3.80.10.10">
    <property type="entry name" value="Ribonuclease Inhibitor"/>
    <property type="match status" value="1"/>
</dbReference>
<dbReference type="InterPro" id="IPR036388">
    <property type="entry name" value="WH-like_DNA-bd_sf"/>
</dbReference>
<dbReference type="InterPro" id="IPR027417">
    <property type="entry name" value="P-loop_NTPase"/>
</dbReference>
<dbReference type="AlphaFoldDB" id="A0AAV1WHW8"/>
<feature type="domain" description="NB-ARC" evidence="4">
    <location>
        <begin position="176"/>
        <end position="345"/>
    </location>
</feature>
<dbReference type="InterPro" id="IPR032675">
    <property type="entry name" value="LRR_dom_sf"/>
</dbReference>
<dbReference type="InterPro" id="IPR058922">
    <property type="entry name" value="WHD_DRP"/>
</dbReference>
<keyword evidence="1" id="KW-0677">Repeat</keyword>
<reference evidence="8 9" key="1">
    <citation type="submission" date="2024-03" db="EMBL/GenBank/DDBJ databases">
        <authorList>
            <person name="Martinez-Hernandez J."/>
        </authorList>
    </citation>
    <scope>NUCLEOTIDE SEQUENCE [LARGE SCALE GENOMIC DNA]</scope>
</reference>
<dbReference type="Pfam" id="PF23559">
    <property type="entry name" value="WHD_DRP"/>
    <property type="match status" value="1"/>
</dbReference>
<dbReference type="Gene3D" id="3.40.50.300">
    <property type="entry name" value="P-loop containing nucleotide triphosphate hydrolases"/>
    <property type="match status" value="1"/>
</dbReference>
<dbReference type="Pfam" id="PF18052">
    <property type="entry name" value="Rx_N"/>
    <property type="match status" value="1"/>
</dbReference>
<dbReference type="Pfam" id="PF00931">
    <property type="entry name" value="NB-ARC"/>
    <property type="match status" value="1"/>
</dbReference>
<name>A0AAV1WHW8_LUPLU</name>
<dbReference type="FunFam" id="3.40.50.300:FF:001091">
    <property type="entry name" value="Probable disease resistance protein At1g61300"/>
    <property type="match status" value="1"/>
</dbReference>
<dbReference type="PANTHER" id="PTHR23155">
    <property type="entry name" value="DISEASE RESISTANCE PROTEIN RP"/>
    <property type="match status" value="1"/>
</dbReference>
<keyword evidence="9" id="KW-1185">Reference proteome</keyword>
<proteinExistence type="predicted"/>
<evidence type="ECO:0000313" key="8">
    <source>
        <dbReference type="EMBL" id="CAL0308900.1"/>
    </source>
</evidence>
<dbReference type="GO" id="GO:0098542">
    <property type="term" value="P:defense response to other organism"/>
    <property type="evidence" value="ECO:0007669"/>
    <property type="project" value="TreeGrafter"/>
</dbReference>
<keyword evidence="2" id="KW-0547">Nucleotide-binding</keyword>
<organism evidence="8 9">
    <name type="scientific">Lupinus luteus</name>
    <name type="common">European yellow lupine</name>
    <dbReference type="NCBI Taxonomy" id="3873"/>
    <lineage>
        <taxon>Eukaryota</taxon>
        <taxon>Viridiplantae</taxon>
        <taxon>Streptophyta</taxon>
        <taxon>Embryophyta</taxon>
        <taxon>Tracheophyta</taxon>
        <taxon>Spermatophyta</taxon>
        <taxon>Magnoliopsida</taxon>
        <taxon>eudicotyledons</taxon>
        <taxon>Gunneridae</taxon>
        <taxon>Pentapetalae</taxon>
        <taxon>rosids</taxon>
        <taxon>fabids</taxon>
        <taxon>Fabales</taxon>
        <taxon>Fabaceae</taxon>
        <taxon>Papilionoideae</taxon>
        <taxon>50 kb inversion clade</taxon>
        <taxon>genistoids sensu lato</taxon>
        <taxon>core genistoids</taxon>
        <taxon>Genisteae</taxon>
        <taxon>Lupinus</taxon>
    </lineage>
</organism>
<dbReference type="SUPFAM" id="SSF52540">
    <property type="entry name" value="P-loop containing nucleoside triphosphate hydrolases"/>
    <property type="match status" value="1"/>
</dbReference>
<sequence length="933" mass="107254">MWNSIGSFVGGKAFQAVNLLRGVHKEAAEINAELEVIQDIINGADRMVATTERENKGDNGMKRKVKELREVALRIEDVTEDYMIIQQQQPQGDIGCIAVLYATANFIKTMIPRLRICYEIQDIKTSIREINQRPGLQIQPFLEGESSSGRQNAPSQHALRRNALYVEEEDVVGFEGPKHELIGWLKETQPKRTVIIVVGMGGQGKTTLVKTIYDKVIGDFDCHALITVSQTYKIEGVLKSMLEEFGKNKNEVSEMDLDSLIKEVRKYLQQKRYVVFFDDVWDKDFWSKIELAVLDDKNRSRILITTRDMEVANFCKKSSFHIHNLQRLSSQESMKLFFKKAFQNEPDGICPTGLEEISSKIVGKCEGLPLAIVAIGSLIACNGKNSLELQKLCKALIYELDKNPNSTGITNILGLSYDALSYPLKSCFMYFGIYPEDYEVKPKRLIRKWIGEGFVKSEELHETLEEVGEQYLKELIQRSLVQVSSFGISGKPKKCRVHDLLRDMILTKIKDLSFCHFVGDNHSMISGKILRLQITYDPNVNYLKDVNIEMSSIRSINVFGDKELPKDFVGMITTESKRLKFIDFEDCPSEYIPQNLGNLIHLRYLSFNNYNELSSLPESISNLQNLETIDIRMTRLESLPREINKLHKLHHLLTHGWTKMMGGVRGLESLQTLYRVNTKDWGEELFEDLKELKQLRKLGLRNVNPKYACNLCYSINNMQHLQKLYIGIGSKGFIDLDCMSPRPTLQRLKLVGKLERFEKWIPKHQNLVKLSLTYSKLSDDPMKSLMHLPNLLSLYLWGAYEGKTLHFQNGTFQKLKKLELAYLLRLNSIHIGEGALSSLKQLELTFIHGLKEVPYGMDQLGKLQVLHIDRMPQEFGDNIRQNVWIQNNVRTVIIEGSEEWRQSCLSREHPHVCEVNSTNEYFFIHNDRNRILA</sequence>
<dbReference type="PANTHER" id="PTHR23155:SF1052">
    <property type="entry name" value="DISEASE RESISTANCE PROTEIN RPM1"/>
    <property type="match status" value="1"/>
</dbReference>
<dbReference type="FunFam" id="1.10.10.10:FF:000322">
    <property type="entry name" value="Probable disease resistance protein At1g63360"/>
    <property type="match status" value="1"/>
</dbReference>
<dbReference type="Gene3D" id="1.10.10.10">
    <property type="entry name" value="Winged helix-like DNA-binding domain superfamily/Winged helix DNA-binding domain"/>
    <property type="match status" value="1"/>
</dbReference>
<dbReference type="Gene3D" id="1.20.5.4130">
    <property type="match status" value="1"/>
</dbReference>
<evidence type="ECO:0000256" key="1">
    <source>
        <dbReference type="ARBA" id="ARBA00022737"/>
    </source>
</evidence>
<evidence type="ECO:0000259" key="6">
    <source>
        <dbReference type="Pfam" id="PF23559"/>
    </source>
</evidence>
<evidence type="ECO:0000256" key="2">
    <source>
        <dbReference type="ARBA" id="ARBA00022741"/>
    </source>
</evidence>
<gene>
    <name evidence="8" type="ORF">LLUT_LOCUS9960</name>
</gene>
<accession>A0AAV1WHW8</accession>
<dbReference type="InterPro" id="IPR042197">
    <property type="entry name" value="Apaf_helical"/>
</dbReference>
<protein>
    <recommendedName>
        <fullName evidence="10">Disease resistance protein RPM1</fullName>
    </recommendedName>
</protein>
<evidence type="ECO:0000256" key="3">
    <source>
        <dbReference type="ARBA" id="ARBA00022821"/>
    </source>
</evidence>
<dbReference type="InterPro" id="IPR055414">
    <property type="entry name" value="LRR_R13L4/SHOC2-like"/>
</dbReference>
<evidence type="ECO:0000313" key="9">
    <source>
        <dbReference type="Proteomes" id="UP001497480"/>
    </source>
</evidence>
<evidence type="ECO:0008006" key="10">
    <source>
        <dbReference type="Google" id="ProtNLM"/>
    </source>
</evidence>
<feature type="domain" description="Disease resistance R13L4/SHOC-2-like LRR" evidence="7">
    <location>
        <begin position="553"/>
        <end position="868"/>
    </location>
</feature>
<comment type="caution">
    <text evidence="8">The sequence shown here is derived from an EMBL/GenBank/DDBJ whole genome shotgun (WGS) entry which is preliminary data.</text>
</comment>
<dbReference type="SUPFAM" id="SSF52058">
    <property type="entry name" value="L domain-like"/>
    <property type="match status" value="1"/>
</dbReference>